<feature type="domain" description="Beta-ketoacyl synthase-like N-terminal" evidence="1">
    <location>
        <begin position="27"/>
        <end position="236"/>
    </location>
</feature>
<protein>
    <submittedName>
        <fullName evidence="2">Beta-ketoacyl synthase chain length factor</fullName>
    </submittedName>
</protein>
<dbReference type="InterPro" id="IPR016039">
    <property type="entry name" value="Thiolase-like"/>
</dbReference>
<dbReference type="SUPFAM" id="SSF53901">
    <property type="entry name" value="Thiolase-like"/>
    <property type="match status" value="1"/>
</dbReference>
<dbReference type="Gene3D" id="3.40.47.10">
    <property type="match status" value="1"/>
</dbReference>
<comment type="caution">
    <text evidence="2">The sequence shown here is derived from an EMBL/GenBank/DDBJ whole genome shotgun (WGS) entry which is preliminary data.</text>
</comment>
<sequence length="241" mass="27000">MQFELAIDDYFFLTPATIGTIELKQLLGDLKPMQKRRLSHYAKLAMGSLLQLEETSFDCNEGQGTPVCELVFASRHGDFHKTSELLDTLASKQEISPTAFSLSVHNAVSGLYSIFKNKKIPITAISAGRDTFLSALIEAYIRIHTKRLDKVILIYVDQPLPDHYQCFADENQQGHAAALVLSANSNRAEGKVRLSFDNTTDAETSAEQNTNHCLMFCEWFTSAESHLVLSNQRANWVVKKL</sequence>
<keyword evidence="3" id="KW-1185">Reference proteome</keyword>
<name>A0ABT7ETW3_9GAMM</name>
<dbReference type="InterPro" id="IPR014030">
    <property type="entry name" value="Ketoacyl_synth_N"/>
</dbReference>
<evidence type="ECO:0000313" key="3">
    <source>
        <dbReference type="Proteomes" id="UP001231915"/>
    </source>
</evidence>
<organism evidence="2 3">
    <name type="scientific">Pseudoalteromonas obscura</name>
    <dbReference type="NCBI Taxonomy" id="3048491"/>
    <lineage>
        <taxon>Bacteria</taxon>
        <taxon>Pseudomonadati</taxon>
        <taxon>Pseudomonadota</taxon>
        <taxon>Gammaproteobacteria</taxon>
        <taxon>Alteromonadales</taxon>
        <taxon>Pseudoalteromonadaceae</taxon>
        <taxon>Pseudoalteromonas</taxon>
    </lineage>
</organism>
<gene>
    <name evidence="2" type="ORF">QNM18_25860</name>
</gene>
<accession>A0ABT7ETW3</accession>
<evidence type="ECO:0000259" key="1">
    <source>
        <dbReference type="Pfam" id="PF13723"/>
    </source>
</evidence>
<dbReference type="Pfam" id="PF13723">
    <property type="entry name" value="Ketoacyl-synt_2"/>
    <property type="match status" value="1"/>
</dbReference>
<dbReference type="Proteomes" id="UP001231915">
    <property type="component" value="Unassembled WGS sequence"/>
</dbReference>
<reference evidence="2 3" key="1">
    <citation type="submission" date="2023-05" db="EMBL/GenBank/DDBJ databases">
        <title>Pseudoalteromonas ardens sp. nov., Pseudoalteromonas obscura sp. nov., and Pseudoalteromonas umbrosa sp. nov., isolated from the coral Montipora capitata.</title>
        <authorList>
            <person name="Thomas E.M."/>
            <person name="Smith E.M."/>
            <person name="Papke E."/>
            <person name="Shlafstein M.D."/>
            <person name="Oline D.K."/>
            <person name="Videau P."/>
            <person name="Saw J.H."/>
            <person name="Strangman W.K."/>
            <person name="Ushijima B."/>
        </authorList>
    </citation>
    <scope>NUCLEOTIDE SEQUENCE [LARGE SCALE GENOMIC DNA]</scope>
    <source>
        <strain evidence="2 3">P94</strain>
    </source>
</reference>
<evidence type="ECO:0000313" key="2">
    <source>
        <dbReference type="EMBL" id="MDK2598486.1"/>
    </source>
</evidence>
<proteinExistence type="predicted"/>
<dbReference type="EMBL" id="JASJUT010000019">
    <property type="protein sequence ID" value="MDK2598486.1"/>
    <property type="molecule type" value="Genomic_DNA"/>
</dbReference>
<dbReference type="RefSeq" id="WP_284138831.1">
    <property type="nucleotide sequence ID" value="NZ_JASJUT010000019.1"/>
</dbReference>